<sequence length="2291" mass="241298">MKALKKALWRIGMSCLLLVNMLLPALPATPAFAATVNDTVNAPIATTGKSEITSWNLGALPTSPDGGTANGDIFATSGYYKDATTLLQLYQGAAKIPLSGFTYSTSSLKSLGFASANTNYWMVKTSTKGFNNLVLNFMMYSAATGPRDFDTQWSPDGSTWNRFGNQNTTGFSVKNQTSNSVNYGMALPTSAENLDSIYIRVVQSSNIQNNGSNTSSSSGVNINNIQLYGTKDPAFTTPAVTATPDTTGAILDITPITLSNTDSNAQIFYTTDGTNPATTVGDSTKLYTAPITALSEGGFTGTNPFVVKAVAKSPTLLRSDIVTLSFNQQTITSNADAKTLAAGQYAWVKGIGTYLNGNTTLYIQDGMNAGSGLVIYKSGADFSSYVGKEIYVYGKTSPYNGLMEIVPDVVATNVVVRNNNPTLPTPIKIMFDQLEGRTYEGMLVSFDTVKLDNVAGTNTGSYYNHTVSQAGVSTTLRSKGIASAVGTNGTYVNITKAIASYNTAAGYNGVHLYSANTAELVAVTAPTVEFMTPSVPTGTAIPLNSKVTLATATTGAKIIYSLNGGAPVIITTNSVDITVDAFQNGKATITATASDGTYTTATQTFTYTQSQVAKVIASPGSSAINPATPIALSSATADSTIIYSVYRNSFSSTDGTLVGTANQIYTAPITLDASYFPVRIAAKATLQNYVDSAPENFAYTAKKAIGGEKNYYGSLHAHTINSDGQGTLAEAYTYARDQGKFDFFIVTDHSNSYDSATYDVTKDQNINNYNKTNAPWLAGKQAAMDAATDKYVTDYGYEMTWSGGPGHMNTFNTTGFVSRNNATLNNKTNDAGLQTYYQMLKGTPGSISQLNHPGATFGNFANFGYYDNAIDDKVTLVEAGNGEGAVGSGGYFRSVDQFILALDKGWHVAPTNNADNHKKGWGTSNTAATVVYTNDFTLSGIYTALHDRSVWSTENRDLDVTYHLSDGTNTYSMGAILNAPPATANITVTATNKNPGTATSNIASVQLLSYGGKIVDQKTYPSGTSNVNYTYSMTAPSAGYYFAIVTDNQGFVAVTAPIWLGSSPKVGITSVSNSTVMPVTSEALNLTTNFFNNESTPVTLKSISYTVDGDSAANKTYTLGTSIASSGVAAHVFSYTPTTTGTKTVTISAVITVNGEDKTYTTTSTMKVVDINSVSYVGLDASHGNEYVSGGSYPNSMANMMTLAGANSVRVVQLNTSAELIAATSNPKYKMIILNAPSRKSVPAWPIPTNYTAAEIAALKVFSENGNTLVFGNIADFGEATNADPSSPKKDMSELQNDVLEAIGSTLRESDDEVMDDDKNGGQPYRLYPTEFNMANPLLQGVIDGQVYSQYSGSTIYAVDPATGERTSTLPTTVSPLVFGFPSTYSAETDNDNFGYGTTKATFPYVTVGTNKTDKGISNSQGLYIPKYVNPNSKVATKPEEKLLAASETVTHTNGKTSLVVVAGGAFMSNFEIQVTLDNAGTLPYANYNLMDNLYKMVNPMTITSIANAKNLPDGTDVIIEATATSEVNTQSTNPDTNKGFFDSIYAQDATGGINLFPVASGIQEGQKARFEGKITHYQGEVELTVSKMTVLDPSIHKFAPTTLTTAVSVSSANTGLLVKTQGVVSDVYKDNDGTINQFTINDGSGPAIVFINGYITKGTTLPFVTDGASVSVVGLASFGEVSSDSDMHPRIRVRDRSEILNVSSTVDKSALNTEITNAQTLLGSRTVGTANGNVSQAGHDALQNAITAAIAVQSDANASQAEVDAQVRALATATLTFNDSIVSEVQLTINGLSTMNVGESSVAEATYGTTKLDATSGVIFTSSITAVAEINSTSGQITAISKGQTVITATYGVLAKAYILTVNAVASTNANLATLKLDNTTISLTSNQTEYSAYVSNSVISATVSAAAEDTNAVVKINGEAVSKKLVNLSTGLNTITITVTAQDGTTKKEYKLQITRADAPTSNPSGGGSAPSGTLISSSNGGTVKDNGVTIVIPAGAAKTDFRVTVEKVTNTDEMLKGASGKLVSDVFEIKKDFTDNFTANLTISLPFDPAKVDLAKSDAAVYWYDETAKKWNALSNPSVDKDKAMVSGIVNHFTKFAVFATDKKPTDPTNTGSTGKATLSDIAGHWAEANIRELIQAGAIEGYPNGTFGPDRTITRAEFASILVKAFKLQEKSGKGFADTNNHWACKAIETAAAYDIISGYSDSSFGPDDKITREQMAAMIARAAKLPAAAAGNTFTDHTAISEWAQSAVASASASHVIDGYSDGSFKPQANATRAEAVTVIMKSIKK</sequence>
<dbReference type="InterPro" id="IPR026876">
    <property type="entry name" value="Fn3_assoc_repeat"/>
</dbReference>
<evidence type="ECO:0000313" key="5">
    <source>
        <dbReference type="Proteomes" id="UP000618579"/>
    </source>
</evidence>
<dbReference type="Gene3D" id="2.60.220.30">
    <property type="match status" value="1"/>
</dbReference>
<feature type="domain" description="SLH" evidence="3">
    <location>
        <begin position="2175"/>
        <end position="2238"/>
    </location>
</feature>
<gene>
    <name evidence="4" type="ORF">GC097_32800</name>
</gene>
<dbReference type="SUPFAM" id="SSF89550">
    <property type="entry name" value="PHP domain-like"/>
    <property type="match status" value="1"/>
</dbReference>
<name>A0ABX1ZXH9_9BACL</name>
<evidence type="ECO:0000256" key="1">
    <source>
        <dbReference type="SAM" id="MobiDB-lite"/>
    </source>
</evidence>
<dbReference type="InterPro" id="IPR051465">
    <property type="entry name" value="Cell_Envelope_Struct_Comp"/>
</dbReference>
<dbReference type="PROSITE" id="PS51272">
    <property type="entry name" value="SLH"/>
    <property type="match status" value="3"/>
</dbReference>
<dbReference type="Pfam" id="PF12733">
    <property type="entry name" value="Cadherin-like"/>
    <property type="match status" value="1"/>
</dbReference>
<feature type="domain" description="SLH" evidence="3">
    <location>
        <begin position="2117"/>
        <end position="2174"/>
    </location>
</feature>
<dbReference type="EMBL" id="WHNZ01000086">
    <property type="protein sequence ID" value="NOV04750.1"/>
    <property type="molecule type" value="Genomic_DNA"/>
</dbReference>
<evidence type="ECO:0000259" key="3">
    <source>
        <dbReference type="PROSITE" id="PS51272"/>
    </source>
</evidence>
<protein>
    <recommendedName>
        <fullName evidence="3">SLH domain-containing protein</fullName>
    </recommendedName>
</protein>
<keyword evidence="5" id="KW-1185">Reference proteome</keyword>
<dbReference type="Gene3D" id="2.60.40.1080">
    <property type="match status" value="1"/>
</dbReference>
<organism evidence="4 5">
    <name type="scientific">Paenibacillus planticolens</name>
    <dbReference type="NCBI Taxonomy" id="2654976"/>
    <lineage>
        <taxon>Bacteria</taxon>
        <taxon>Bacillati</taxon>
        <taxon>Bacillota</taxon>
        <taxon>Bacilli</taxon>
        <taxon>Bacillales</taxon>
        <taxon>Paenibacillaceae</taxon>
        <taxon>Paenibacillus</taxon>
    </lineage>
</organism>
<feature type="domain" description="SLH" evidence="3">
    <location>
        <begin position="2239"/>
        <end position="2291"/>
    </location>
</feature>
<evidence type="ECO:0000256" key="2">
    <source>
        <dbReference type="SAM" id="SignalP"/>
    </source>
</evidence>
<dbReference type="InterPro" id="IPR025883">
    <property type="entry name" value="Cadherin-like_domain"/>
</dbReference>
<dbReference type="InterPro" id="IPR016195">
    <property type="entry name" value="Pol/histidinol_Pase-like"/>
</dbReference>
<dbReference type="RefSeq" id="WP_171687554.1">
    <property type="nucleotide sequence ID" value="NZ_WHNZ01000086.1"/>
</dbReference>
<dbReference type="InterPro" id="IPR001119">
    <property type="entry name" value="SLH_dom"/>
</dbReference>
<evidence type="ECO:0000313" key="4">
    <source>
        <dbReference type="EMBL" id="NOV04750.1"/>
    </source>
</evidence>
<keyword evidence="2" id="KW-0732">Signal</keyword>
<reference evidence="4 5" key="1">
    <citation type="submission" date="2019-10" db="EMBL/GenBank/DDBJ databases">
        <title>Description of Paenibacillus pedi sp. nov.</title>
        <authorList>
            <person name="Carlier A."/>
            <person name="Qi S."/>
        </authorList>
    </citation>
    <scope>NUCLEOTIDE SEQUENCE [LARGE SCALE GENOMIC DNA]</scope>
    <source>
        <strain evidence="4 5">LMG 31457</strain>
    </source>
</reference>
<feature type="signal peptide" evidence="2">
    <location>
        <begin position="1"/>
        <end position="33"/>
    </location>
</feature>
<feature type="chain" id="PRO_5047190311" description="SLH domain-containing protein" evidence="2">
    <location>
        <begin position="34"/>
        <end position="2291"/>
    </location>
</feature>
<dbReference type="Pfam" id="PF13287">
    <property type="entry name" value="Fn3_assoc"/>
    <property type="match status" value="1"/>
</dbReference>
<dbReference type="Gene3D" id="1.20.1270.90">
    <property type="entry name" value="AF1782-like"/>
    <property type="match status" value="1"/>
</dbReference>
<dbReference type="PANTHER" id="PTHR43308">
    <property type="entry name" value="OUTER MEMBRANE PROTEIN ALPHA-RELATED"/>
    <property type="match status" value="1"/>
</dbReference>
<dbReference type="Gene3D" id="3.20.20.140">
    <property type="entry name" value="Metal-dependent hydrolases"/>
    <property type="match status" value="1"/>
</dbReference>
<feature type="region of interest" description="Disordered" evidence="1">
    <location>
        <begin position="1958"/>
        <end position="1983"/>
    </location>
</feature>
<proteinExistence type="predicted"/>
<accession>A0ABX1ZXH9</accession>
<dbReference type="Proteomes" id="UP000618579">
    <property type="component" value="Unassembled WGS sequence"/>
</dbReference>
<dbReference type="Pfam" id="PF00395">
    <property type="entry name" value="SLH"/>
    <property type="match status" value="3"/>
</dbReference>
<comment type="caution">
    <text evidence="4">The sequence shown here is derived from an EMBL/GenBank/DDBJ whole genome shotgun (WGS) entry which is preliminary data.</text>
</comment>
<dbReference type="PANTHER" id="PTHR43308:SF5">
    <property type="entry name" value="S-LAYER PROTEIN _ PEPTIDOGLYCAN ENDO-BETA-N-ACETYLGLUCOSAMINIDASE"/>
    <property type="match status" value="1"/>
</dbReference>